<dbReference type="InParanoid" id="I4YEX6"/>
<keyword evidence="13" id="KW-0687">Ribonucleoprotein</keyword>
<feature type="transmembrane region" description="Helical" evidence="10">
    <location>
        <begin position="62"/>
        <end position="81"/>
    </location>
</feature>
<keyword evidence="4" id="KW-0963">Cytoplasm</keyword>
<dbReference type="GO" id="GO:0035925">
    <property type="term" value="F:mRNA 3'-UTR AU-rich region binding"/>
    <property type="evidence" value="ECO:0007669"/>
    <property type="project" value="TreeGrafter"/>
</dbReference>
<dbReference type="FunCoup" id="I4YEX6">
    <property type="interactions" value="519"/>
</dbReference>
<proteinExistence type="inferred from homology"/>
<protein>
    <recommendedName>
        <fullName evidence="9">Ribosomal RNA-processing protein 43</fullName>
    </recommendedName>
</protein>
<dbReference type="AlphaFoldDB" id="I4YEX6"/>
<dbReference type="STRING" id="671144.I4YEX6"/>
<dbReference type="SUPFAM" id="SSF54211">
    <property type="entry name" value="Ribosomal protein S5 domain 2-like"/>
    <property type="match status" value="1"/>
</dbReference>
<evidence type="ECO:0000256" key="6">
    <source>
        <dbReference type="ARBA" id="ARBA00022835"/>
    </source>
</evidence>
<keyword evidence="5" id="KW-0698">rRNA processing</keyword>
<dbReference type="GO" id="GO:0034475">
    <property type="term" value="P:U4 snRNA 3'-end processing"/>
    <property type="evidence" value="ECO:0007669"/>
    <property type="project" value="TreeGrafter"/>
</dbReference>
<keyword evidence="10" id="KW-0472">Membrane</keyword>
<reference evidence="13 14" key="1">
    <citation type="journal article" date="2012" name="Fungal Genet. Biol.">
        <title>The genome of the xerotolerant mold Wallemia sebi reveals adaptations to osmotic stress and suggests cryptic sexual reproduction.</title>
        <authorList>
            <person name="Padamsee M."/>
            <person name="Kumar T.K.A."/>
            <person name="Riley R."/>
            <person name="Binder M."/>
            <person name="Boyd A."/>
            <person name="Calvo A.M."/>
            <person name="Furukawa K."/>
            <person name="Hesse C."/>
            <person name="Hohmann S."/>
            <person name="James T.Y."/>
            <person name="LaButti K."/>
            <person name="Lapidus A."/>
            <person name="Lindquist E."/>
            <person name="Lucas S."/>
            <person name="Miller K."/>
            <person name="Shantappa S."/>
            <person name="Grigoriev I.V."/>
            <person name="Hibbett D.S."/>
            <person name="McLaughlin D.J."/>
            <person name="Spatafora J.W."/>
            <person name="Aime M.C."/>
        </authorList>
    </citation>
    <scope>NUCLEOTIDE SEQUENCE [LARGE SCALE GENOMIC DNA]</scope>
    <source>
        <strain evidence="14">ATCC MYA-4683 / CBS 633.66</strain>
    </source>
</reference>
<dbReference type="eggNOG" id="KOG1613">
    <property type="taxonomic scope" value="Eukaryota"/>
</dbReference>
<keyword evidence="13" id="KW-0689">Ribosomal protein</keyword>
<dbReference type="GO" id="GO:0034473">
    <property type="term" value="P:U1 snRNA 3'-end processing"/>
    <property type="evidence" value="ECO:0007669"/>
    <property type="project" value="TreeGrafter"/>
</dbReference>
<dbReference type="InterPro" id="IPR050590">
    <property type="entry name" value="Exosome_comp_Rrp42_subfam"/>
</dbReference>
<dbReference type="InterPro" id="IPR020568">
    <property type="entry name" value="Ribosomal_Su5_D2-typ_SF"/>
</dbReference>
<accession>I4YEX6</accession>
<organism evidence="13 14">
    <name type="scientific">Wallemia mellicola (strain ATCC MYA-4683 / CBS 633.66)</name>
    <name type="common">Wallemia sebi (CBS 633.66)</name>
    <dbReference type="NCBI Taxonomy" id="671144"/>
    <lineage>
        <taxon>Eukaryota</taxon>
        <taxon>Fungi</taxon>
        <taxon>Dikarya</taxon>
        <taxon>Basidiomycota</taxon>
        <taxon>Wallemiomycotina</taxon>
        <taxon>Wallemiomycetes</taxon>
        <taxon>Wallemiales</taxon>
        <taxon>Wallemiaceae</taxon>
        <taxon>Wallemia</taxon>
    </lineage>
</organism>
<feature type="domain" description="Exoribonuclease phosphorolytic" evidence="11">
    <location>
        <begin position="192"/>
        <end position="317"/>
    </location>
</feature>
<dbReference type="KEGG" id="wse:WALSEDRAFT_27800"/>
<evidence type="ECO:0000256" key="7">
    <source>
        <dbReference type="ARBA" id="ARBA00022884"/>
    </source>
</evidence>
<evidence type="ECO:0000256" key="9">
    <source>
        <dbReference type="ARBA" id="ARBA00030617"/>
    </source>
</evidence>
<dbReference type="Gene3D" id="3.30.230.70">
    <property type="entry name" value="GHMP Kinase, N-terminal domain"/>
    <property type="match status" value="1"/>
</dbReference>
<keyword evidence="10" id="KW-0812">Transmembrane</keyword>
<comment type="subcellular location">
    <subcellularLocation>
        <location evidence="1">Cytoplasm</location>
    </subcellularLocation>
    <subcellularLocation>
        <location evidence="2">Nucleus</location>
        <location evidence="2">Nucleolus</location>
    </subcellularLocation>
</comment>
<dbReference type="RefSeq" id="XP_006957190.1">
    <property type="nucleotide sequence ID" value="XM_006957128.1"/>
</dbReference>
<evidence type="ECO:0000256" key="3">
    <source>
        <dbReference type="ARBA" id="ARBA00006678"/>
    </source>
</evidence>
<dbReference type="PANTHER" id="PTHR11097">
    <property type="entry name" value="EXOSOME COMPLEX EXONUCLEASE RIBOSOMAL RNA PROCESSING PROTEIN"/>
    <property type="match status" value="1"/>
</dbReference>
<dbReference type="GO" id="GO:0071038">
    <property type="term" value="P:TRAMP-dependent tRNA surveillance pathway"/>
    <property type="evidence" value="ECO:0007669"/>
    <property type="project" value="TreeGrafter"/>
</dbReference>
<dbReference type="GO" id="GO:0000176">
    <property type="term" value="C:nuclear exosome (RNase complex)"/>
    <property type="evidence" value="ECO:0007669"/>
    <property type="project" value="TreeGrafter"/>
</dbReference>
<dbReference type="GO" id="GO:0000467">
    <property type="term" value="P:exonucleolytic trimming to generate mature 3'-end of 5.8S rRNA from tricistronic rRNA transcript (SSU-rRNA, 5.8S rRNA, LSU-rRNA)"/>
    <property type="evidence" value="ECO:0007669"/>
    <property type="project" value="TreeGrafter"/>
</dbReference>
<feature type="transmembrane region" description="Helical" evidence="10">
    <location>
        <begin position="125"/>
        <end position="147"/>
    </location>
</feature>
<dbReference type="Pfam" id="PF03725">
    <property type="entry name" value="RNase_PH_C"/>
    <property type="match status" value="1"/>
</dbReference>
<keyword evidence="10" id="KW-1133">Transmembrane helix</keyword>
<comment type="similarity">
    <text evidence="3">Belongs to the RNase PH family.</text>
</comment>
<evidence type="ECO:0000256" key="2">
    <source>
        <dbReference type="ARBA" id="ARBA00004604"/>
    </source>
</evidence>
<evidence type="ECO:0000256" key="8">
    <source>
        <dbReference type="ARBA" id="ARBA00023242"/>
    </source>
</evidence>
<keyword evidence="14" id="KW-1185">Reference proteome</keyword>
<evidence type="ECO:0000259" key="11">
    <source>
        <dbReference type="Pfam" id="PF01138"/>
    </source>
</evidence>
<dbReference type="InterPro" id="IPR001247">
    <property type="entry name" value="ExoRNase_PH_dom1"/>
</dbReference>
<keyword evidence="6" id="KW-0271">Exosome</keyword>
<dbReference type="GO" id="GO:0034476">
    <property type="term" value="P:U5 snRNA 3'-end processing"/>
    <property type="evidence" value="ECO:0007669"/>
    <property type="project" value="TreeGrafter"/>
</dbReference>
<feature type="transmembrane region" description="Helical" evidence="10">
    <location>
        <begin position="101"/>
        <end position="118"/>
    </location>
</feature>
<evidence type="ECO:0000313" key="13">
    <source>
        <dbReference type="EMBL" id="EIM22518.1"/>
    </source>
</evidence>
<dbReference type="InterPro" id="IPR027408">
    <property type="entry name" value="PNPase/RNase_PH_dom_sf"/>
</dbReference>
<gene>
    <name evidence="13" type="ORF">WALSEDRAFT_27800</name>
</gene>
<dbReference type="GO" id="GO:0071035">
    <property type="term" value="P:nuclear polyadenylation-dependent rRNA catabolic process"/>
    <property type="evidence" value="ECO:0007669"/>
    <property type="project" value="TreeGrafter"/>
</dbReference>
<evidence type="ECO:0000313" key="14">
    <source>
        <dbReference type="Proteomes" id="UP000005242"/>
    </source>
</evidence>
<dbReference type="GO" id="GO:0071028">
    <property type="term" value="P:nuclear mRNA surveillance"/>
    <property type="evidence" value="ECO:0007669"/>
    <property type="project" value="TreeGrafter"/>
</dbReference>
<evidence type="ECO:0000259" key="12">
    <source>
        <dbReference type="Pfam" id="PF03725"/>
    </source>
</evidence>
<dbReference type="EMBL" id="JH668227">
    <property type="protein sequence ID" value="EIM22518.1"/>
    <property type="molecule type" value="Genomic_DNA"/>
</dbReference>
<dbReference type="InterPro" id="IPR015847">
    <property type="entry name" value="ExoRNase_PH_dom2"/>
</dbReference>
<evidence type="ECO:0000256" key="1">
    <source>
        <dbReference type="ARBA" id="ARBA00004496"/>
    </source>
</evidence>
<dbReference type="OrthoDB" id="45882at2759"/>
<dbReference type="Pfam" id="PF01138">
    <property type="entry name" value="RNase_PH"/>
    <property type="match status" value="1"/>
</dbReference>
<feature type="transmembrane region" description="Helical" evidence="10">
    <location>
        <begin position="12"/>
        <end position="41"/>
    </location>
</feature>
<dbReference type="GO" id="GO:0005730">
    <property type="term" value="C:nucleolus"/>
    <property type="evidence" value="ECO:0007669"/>
    <property type="project" value="UniProtKB-SubCell"/>
</dbReference>
<dbReference type="HOGENOM" id="CLU_650858_0_0_1"/>
<dbReference type="SUPFAM" id="SSF55666">
    <property type="entry name" value="Ribonuclease PH domain 2-like"/>
    <property type="match status" value="1"/>
</dbReference>
<keyword evidence="8" id="KW-0539">Nucleus</keyword>
<evidence type="ECO:0000256" key="10">
    <source>
        <dbReference type="SAM" id="Phobius"/>
    </source>
</evidence>
<dbReference type="GO" id="GO:0000177">
    <property type="term" value="C:cytoplasmic exosome (RNase complex)"/>
    <property type="evidence" value="ECO:0007669"/>
    <property type="project" value="TreeGrafter"/>
</dbReference>
<dbReference type="GO" id="GO:0005840">
    <property type="term" value="C:ribosome"/>
    <property type="evidence" value="ECO:0007669"/>
    <property type="project" value="UniProtKB-KW"/>
</dbReference>
<dbReference type="FunFam" id="3.30.230.70:FF:000017">
    <property type="entry name" value="Exosome complex component Rrp42"/>
    <property type="match status" value="1"/>
</dbReference>
<sequence>MSDVAELSSVDYFAYSVATWSTVTAVGLLGFPRLITTLLLPYEKHSTGELLPKTELNGFERFLTIQSSIALLAAAFLLLQLTGSLSSTPIRQPSPYRLPSVTFATTALVFSSVLAFYADSETIGLVGKVHCIPAAALSVWGISIMIFEIDAATYRRLRPREYLNRFLENDLRMDGRRLDEFRSTSINQENEGSIDTANGSAVVRLGNTTMIAGVKLKTALPDPNREAGYVVPNIDLNPISNSKYKPGPPSEEAQVLSSRINDVLLSSGVLNQKDLTIEQGKAVWVVYIDVVCINFDGNAFDAALIAIVAALRNTRLPVTRYDFDNDRVLANPEESTSVPLTKTIIPTSFGLFDGKLVTDLNDFEQSLAHSRLTVVINEDGTLAHMSSQGRNMADNLDDSLDLTQRAIKIARERYDAIAKLII</sequence>
<feature type="domain" description="Exoribonuclease phosphorolytic" evidence="12">
    <location>
        <begin position="344"/>
        <end position="391"/>
    </location>
</feature>
<dbReference type="InterPro" id="IPR036345">
    <property type="entry name" value="ExoRNase_PH_dom2_sf"/>
</dbReference>
<keyword evidence="7" id="KW-0694">RNA-binding</keyword>
<name>I4YEX6_WALMC</name>
<dbReference type="GeneID" id="18471011"/>
<dbReference type="Proteomes" id="UP000005242">
    <property type="component" value="Unassembled WGS sequence"/>
</dbReference>
<evidence type="ECO:0000256" key="4">
    <source>
        <dbReference type="ARBA" id="ARBA00022490"/>
    </source>
</evidence>
<dbReference type="OMA" id="EIKAFWV"/>
<dbReference type="PANTHER" id="PTHR11097:SF9">
    <property type="entry name" value="EXOSOME COMPLEX COMPONENT RRP43"/>
    <property type="match status" value="1"/>
</dbReference>
<evidence type="ECO:0000256" key="5">
    <source>
        <dbReference type="ARBA" id="ARBA00022552"/>
    </source>
</evidence>
<dbReference type="GO" id="GO:0016075">
    <property type="term" value="P:rRNA catabolic process"/>
    <property type="evidence" value="ECO:0007669"/>
    <property type="project" value="TreeGrafter"/>
</dbReference>